<dbReference type="InterPro" id="IPR005828">
    <property type="entry name" value="MFS_sugar_transport-like"/>
</dbReference>
<dbReference type="SUPFAM" id="SSF103473">
    <property type="entry name" value="MFS general substrate transporter"/>
    <property type="match status" value="2"/>
</dbReference>
<sequence>MSVQEMTSQIKPKAHDLDRNTKRTVFAAALGTVFEWYDFFIYGSLAAFFSTLFFPKGNETAALLAALATFGAGFVLRPFGAIVFGRLGDLVGRKKTFLVTMLVMGLATAAIGLLPTYDSIGWAAPALLVGLRLLQGLAVGGEFGGAVTYVAEHSDRDRRGLTTSWIQITATLGLFLSLIVIVLCRSSLSAEDFASWGWRIPFIGSILLLILSLYIRLKLHESPVFQEMKAQGKGSKNPIAETLGDRKNLRLVLVAIFGVVAGQAVIWYTGHFYSLYFMTTILKLTQDQANFYMLVALTLGTPFFLFFGWLSDRIGRKWIVVTGCALSALLIMPLFQALATYGNPVLTEFRAKTSVVLVGNDCNHDQSFIGQLFRPQATTECQKVKALLTGRAVPYTVKVDPEPLRIQINGGEAKTLNEGELVAALTGVGMPAANAPVQPNGPMVVLVLFALVFLATMVYGPLGALLVELFPVRIRYSGVSVALQLGNGWIGGFAPFVATAVVLTTGNIFGGLWYTVAFAGLTAVIGALLLPETRGRDLNT</sequence>
<evidence type="ECO:0000313" key="10">
    <source>
        <dbReference type="EMBL" id="KZA99829.1"/>
    </source>
</evidence>
<feature type="transmembrane region" description="Helical" evidence="7">
    <location>
        <begin position="318"/>
        <end position="339"/>
    </location>
</feature>
<evidence type="ECO:0000256" key="3">
    <source>
        <dbReference type="ARBA" id="ARBA00022475"/>
    </source>
</evidence>
<feature type="transmembrane region" description="Helical" evidence="7">
    <location>
        <begin position="25"/>
        <end position="49"/>
    </location>
</feature>
<keyword evidence="3" id="KW-1003">Cell membrane</keyword>
<dbReference type="InterPro" id="IPR005829">
    <property type="entry name" value="Sugar_transporter_CS"/>
</dbReference>
<feature type="transmembrane region" description="Helical" evidence="7">
    <location>
        <begin position="96"/>
        <end position="117"/>
    </location>
</feature>
<evidence type="ECO:0000313" key="9">
    <source>
        <dbReference type="EMBL" id="API55071.1"/>
    </source>
</evidence>
<dbReference type="GO" id="GO:0005886">
    <property type="term" value="C:plasma membrane"/>
    <property type="evidence" value="ECO:0007669"/>
    <property type="project" value="UniProtKB-SubCell"/>
</dbReference>
<keyword evidence="5 7" id="KW-1133">Transmembrane helix</keyword>
<evidence type="ECO:0000256" key="5">
    <source>
        <dbReference type="ARBA" id="ARBA00022989"/>
    </source>
</evidence>
<evidence type="ECO:0000256" key="1">
    <source>
        <dbReference type="ARBA" id="ARBA00004651"/>
    </source>
</evidence>
<reference evidence="9 13" key="3">
    <citation type="submission" date="2016-11" db="EMBL/GenBank/DDBJ databases">
        <title>Rhizobium leguminosarum bv. viciae strain Vaf12 isolated from Vavilovia formosa root nodules from Russia, Dagestan.</title>
        <authorList>
            <person name="Kimeklis A."/>
        </authorList>
    </citation>
    <scope>NUCLEOTIDE SEQUENCE [LARGE SCALE GENOMIC DNA]</scope>
    <source>
        <strain evidence="9 13">Vaf-108</strain>
        <plasmid evidence="13">Plasmid unnamed1</plasmid>
        <plasmid evidence="9">unnamed1</plasmid>
    </source>
</reference>
<evidence type="ECO:0000256" key="4">
    <source>
        <dbReference type="ARBA" id="ARBA00022692"/>
    </source>
</evidence>
<feature type="transmembrane region" description="Helical" evidence="7">
    <location>
        <begin position="443"/>
        <end position="467"/>
    </location>
</feature>
<dbReference type="Gene3D" id="1.20.1250.20">
    <property type="entry name" value="MFS general substrate transporter like domains"/>
    <property type="match status" value="2"/>
</dbReference>
<geneLocation type="plasmid" evidence="9">
    <name>unnamed1</name>
</geneLocation>
<keyword evidence="6 7" id="KW-0472">Membrane</keyword>
<keyword evidence="4 7" id="KW-0812">Transmembrane</keyword>
<evidence type="ECO:0000256" key="2">
    <source>
        <dbReference type="ARBA" id="ARBA00022448"/>
    </source>
</evidence>
<dbReference type="PANTHER" id="PTHR43045">
    <property type="entry name" value="SHIKIMATE TRANSPORTER"/>
    <property type="match status" value="1"/>
</dbReference>
<dbReference type="PANTHER" id="PTHR43045:SF7">
    <property type="entry name" value="MAJOR FACILITATOR SUPERFAMILY TRANSPORTER"/>
    <property type="match status" value="1"/>
</dbReference>
<feature type="transmembrane region" description="Helical" evidence="7">
    <location>
        <begin position="512"/>
        <end position="530"/>
    </location>
</feature>
<dbReference type="RefSeq" id="WP_062942553.1">
    <property type="nucleotide sequence ID" value="NZ_CP018229.1"/>
</dbReference>
<dbReference type="InterPro" id="IPR036259">
    <property type="entry name" value="MFS_trans_sf"/>
</dbReference>
<protein>
    <submittedName>
        <fullName evidence="10">MFS transporter</fullName>
    </submittedName>
</protein>
<dbReference type="GO" id="GO:0022857">
    <property type="term" value="F:transmembrane transporter activity"/>
    <property type="evidence" value="ECO:0007669"/>
    <property type="project" value="InterPro"/>
</dbReference>
<feature type="transmembrane region" description="Helical" evidence="7">
    <location>
        <begin position="251"/>
        <end position="269"/>
    </location>
</feature>
<evidence type="ECO:0000313" key="13">
    <source>
        <dbReference type="Proteomes" id="UP000183050"/>
    </source>
</evidence>
<organism evidence="10">
    <name type="scientific">Rhizobium leguminosarum</name>
    <dbReference type="NCBI Taxonomy" id="384"/>
    <lineage>
        <taxon>Bacteria</taxon>
        <taxon>Pseudomonadati</taxon>
        <taxon>Pseudomonadota</taxon>
        <taxon>Alphaproteobacteria</taxon>
        <taxon>Hyphomicrobiales</taxon>
        <taxon>Rhizobiaceae</taxon>
        <taxon>Rhizobium/Agrobacterium group</taxon>
        <taxon>Rhizobium</taxon>
    </lineage>
</organism>
<comment type="subcellular location">
    <subcellularLocation>
        <location evidence="1">Cell membrane</location>
        <topology evidence="1">Multi-pass membrane protein</topology>
    </subcellularLocation>
</comment>
<reference evidence="10" key="1">
    <citation type="submission" date="2016-03" db="EMBL/GenBank/DDBJ databases">
        <title>Microsymbionts genomes from the relict species Vavilovia formosa.</title>
        <authorList>
            <person name="Chirak E."/>
            <person name="Kimeklis A."/>
            <person name="Kopat V."/>
            <person name="Andronov E."/>
        </authorList>
    </citation>
    <scope>NUCLEOTIDE SEQUENCE [LARGE SCALE GENOMIC DNA]</scope>
    <source>
        <strain evidence="10">Vaf12</strain>
    </source>
</reference>
<dbReference type="PROSITE" id="PS00217">
    <property type="entry name" value="SUGAR_TRANSPORT_2"/>
    <property type="match status" value="1"/>
</dbReference>
<evidence type="ECO:0000313" key="11">
    <source>
        <dbReference type="EMBL" id="OAP91146.1"/>
    </source>
</evidence>
<accession>A0A154IIP3</accession>
<dbReference type="PROSITE" id="PS50850">
    <property type="entry name" value="MFS"/>
    <property type="match status" value="1"/>
</dbReference>
<dbReference type="EMBL" id="LVYU01000099">
    <property type="protein sequence ID" value="KZA99829.1"/>
    <property type="molecule type" value="Genomic_DNA"/>
</dbReference>
<dbReference type="AlphaFoldDB" id="A0A154IIP3"/>
<gene>
    <name evidence="10" type="ORF">A4A59_20595</name>
    <name evidence="11" type="ORF">A4U53_28330</name>
    <name evidence="9" type="ORF">BMW22_25875</name>
</gene>
<feature type="transmembrane region" description="Helical" evidence="7">
    <location>
        <begin position="289"/>
        <end position="311"/>
    </location>
</feature>
<reference evidence="11 12" key="2">
    <citation type="submission" date="2016-04" db="EMBL/GenBank/DDBJ databases">
        <title>Fast-growing isolate from the root nodules of Vavilovia formosa.</title>
        <authorList>
            <person name="Kimeklis A."/>
            <person name="Safronova V."/>
            <person name="Belimov A."/>
            <person name="Andronov E."/>
        </authorList>
    </citation>
    <scope>NUCLEOTIDE SEQUENCE [LARGE SCALE GENOMIC DNA]</scope>
    <source>
        <strain evidence="11 12">Vaf-46</strain>
    </source>
</reference>
<name>A0A154IIP3_RHILE</name>
<feature type="domain" description="Major facilitator superfamily (MFS) profile" evidence="8">
    <location>
        <begin position="24"/>
        <end position="534"/>
    </location>
</feature>
<keyword evidence="9" id="KW-0614">Plasmid</keyword>
<dbReference type="Pfam" id="PF00083">
    <property type="entry name" value="Sugar_tr"/>
    <property type="match status" value="1"/>
</dbReference>
<feature type="transmembrane region" description="Helical" evidence="7">
    <location>
        <begin position="61"/>
        <end position="84"/>
    </location>
</feature>
<dbReference type="CDD" id="cd17369">
    <property type="entry name" value="MFS_ShiA_like"/>
    <property type="match status" value="1"/>
</dbReference>
<evidence type="ECO:0000256" key="7">
    <source>
        <dbReference type="SAM" id="Phobius"/>
    </source>
</evidence>
<dbReference type="InterPro" id="IPR020846">
    <property type="entry name" value="MFS_dom"/>
</dbReference>
<feature type="transmembrane region" description="Helical" evidence="7">
    <location>
        <begin position="129"/>
        <end position="151"/>
    </location>
</feature>
<dbReference type="EMBL" id="LWBS01000402">
    <property type="protein sequence ID" value="OAP91146.1"/>
    <property type="molecule type" value="Genomic_DNA"/>
</dbReference>
<evidence type="ECO:0000259" key="8">
    <source>
        <dbReference type="PROSITE" id="PS50850"/>
    </source>
</evidence>
<dbReference type="EMBL" id="CP018229">
    <property type="protein sequence ID" value="API55071.1"/>
    <property type="molecule type" value="Genomic_DNA"/>
</dbReference>
<feature type="transmembrane region" description="Helical" evidence="7">
    <location>
        <begin position="163"/>
        <end position="184"/>
    </location>
</feature>
<feature type="transmembrane region" description="Helical" evidence="7">
    <location>
        <begin position="196"/>
        <end position="215"/>
    </location>
</feature>
<dbReference type="FunFam" id="1.20.1250.20:FF:000001">
    <property type="entry name" value="Dicarboxylate MFS transporter"/>
    <property type="match status" value="1"/>
</dbReference>
<dbReference type="Proteomes" id="UP000183050">
    <property type="component" value="Plasmid unnamed1"/>
</dbReference>
<evidence type="ECO:0000313" key="12">
    <source>
        <dbReference type="Proteomes" id="UP000078465"/>
    </source>
</evidence>
<proteinExistence type="predicted"/>
<keyword evidence="2" id="KW-0813">Transport</keyword>
<evidence type="ECO:0000256" key="6">
    <source>
        <dbReference type="ARBA" id="ARBA00023136"/>
    </source>
</evidence>